<dbReference type="OrthoDB" id="7889077at2"/>
<evidence type="ECO:0000313" key="2">
    <source>
        <dbReference type="Proteomes" id="UP000321328"/>
    </source>
</evidence>
<organism evidence="1 2">
    <name type="scientific">Pseudonocardia asaccharolytica DSM 44247 = NBRC 16224</name>
    <dbReference type="NCBI Taxonomy" id="1123024"/>
    <lineage>
        <taxon>Bacteria</taxon>
        <taxon>Bacillati</taxon>
        <taxon>Actinomycetota</taxon>
        <taxon>Actinomycetes</taxon>
        <taxon>Pseudonocardiales</taxon>
        <taxon>Pseudonocardiaceae</taxon>
        <taxon>Pseudonocardia</taxon>
    </lineage>
</organism>
<dbReference type="Proteomes" id="UP000321328">
    <property type="component" value="Unassembled WGS sequence"/>
</dbReference>
<dbReference type="AlphaFoldDB" id="A0A511D0H4"/>
<evidence type="ECO:0008006" key="3">
    <source>
        <dbReference type="Google" id="ProtNLM"/>
    </source>
</evidence>
<protein>
    <recommendedName>
        <fullName evidence="3">PRC-barrel domain-containing protein</fullName>
    </recommendedName>
</protein>
<evidence type="ECO:0000313" key="1">
    <source>
        <dbReference type="EMBL" id="GEL18299.1"/>
    </source>
</evidence>
<accession>A0A511D0H4</accession>
<dbReference type="RefSeq" id="WP_028930279.1">
    <property type="nucleotide sequence ID" value="NZ_AUII01000009.1"/>
</dbReference>
<name>A0A511D0H4_9PSEU</name>
<dbReference type="EMBL" id="BJVI01000018">
    <property type="protein sequence ID" value="GEL18299.1"/>
    <property type="molecule type" value="Genomic_DNA"/>
</dbReference>
<gene>
    <name evidence="1" type="ORF">PA7_21360</name>
</gene>
<sequence>MSVRRLLGRSVVGEHGAHLGHVRDVVARRSPDPTGTVVSGLVADIGGVPVFVSADAVAGWQTARVRLCSVPGNRPFAPRPDVLMLARGVLGRLVLTPSSRRPARPQ</sequence>
<comment type="caution">
    <text evidence="1">The sequence shown here is derived from an EMBL/GenBank/DDBJ whole genome shotgun (WGS) entry which is preliminary data.</text>
</comment>
<keyword evidence="2" id="KW-1185">Reference proteome</keyword>
<proteinExistence type="predicted"/>
<reference evidence="1 2" key="1">
    <citation type="submission" date="2019-07" db="EMBL/GenBank/DDBJ databases">
        <title>Whole genome shotgun sequence of Pseudonocardia asaccharolytica NBRC 16224.</title>
        <authorList>
            <person name="Hosoyama A."/>
            <person name="Uohara A."/>
            <person name="Ohji S."/>
            <person name="Ichikawa N."/>
        </authorList>
    </citation>
    <scope>NUCLEOTIDE SEQUENCE [LARGE SCALE GENOMIC DNA]</scope>
    <source>
        <strain evidence="1 2">NBRC 16224</strain>
    </source>
</reference>